<name>A0ABR3HSV3_LOXSC</name>
<keyword evidence="5" id="KW-0539">Nucleus</keyword>
<keyword evidence="7" id="KW-1185">Reference proteome</keyword>
<protein>
    <recommendedName>
        <fullName evidence="8">Zinc finger BED domain-containing protein 4-like</fullName>
    </recommendedName>
</protein>
<dbReference type="PANTHER" id="PTHR46481">
    <property type="entry name" value="ZINC FINGER BED DOMAIN-CONTAINING PROTEIN 4"/>
    <property type="match status" value="1"/>
</dbReference>
<dbReference type="Proteomes" id="UP001549920">
    <property type="component" value="Unassembled WGS sequence"/>
</dbReference>
<gene>
    <name evidence="6" type="ORF">ABMA27_003355</name>
</gene>
<evidence type="ECO:0000313" key="6">
    <source>
        <dbReference type="EMBL" id="KAL0879640.1"/>
    </source>
</evidence>
<accession>A0ABR3HSV3</accession>
<dbReference type="InterPro" id="IPR012337">
    <property type="entry name" value="RNaseH-like_sf"/>
</dbReference>
<evidence type="ECO:0000256" key="4">
    <source>
        <dbReference type="ARBA" id="ARBA00022833"/>
    </source>
</evidence>
<sequence>MKFHYVRNLYEIVQLVTSICLTADLWTSLKTESYIALTGLYLTEQLDFKTVLLGCCQFEGHHTSANIAAEIGVLVDKYGLRNKVNFMITDNASNVVKAVKEELKWKHFGCYAHSLNLVVEDALKLVQPRIDKVKRIVMHVKKSNLSSERLQKHQVQQGQEPKRLIQSVDTRWNSTYYMLKRFVELEEAVRSILGFVDRSLPCLSPEDWTLYNQLCQILRPFEEITNSMSGEKYITGSSVIIVTRCLKEACQKIIERTDLLPEASDTVHLLKAGLKDRFNMIEQSGTIALTTFMDPRFKMQGFLDQNEATKTRERVRKLVAALIAQNENPAAPTTVSEDTGDDLSPWSIFDQMVAKSSAPGTPLSKAIKKVDMYLSDELLPRKDPAGKLSCPL</sequence>
<dbReference type="EMBL" id="JBEUOH010000014">
    <property type="protein sequence ID" value="KAL0879640.1"/>
    <property type="molecule type" value="Genomic_DNA"/>
</dbReference>
<dbReference type="InterPro" id="IPR052035">
    <property type="entry name" value="ZnF_BED_domain_contain"/>
</dbReference>
<keyword evidence="3" id="KW-0863">Zinc-finger</keyword>
<comment type="subcellular location">
    <subcellularLocation>
        <location evidence="1">Nucleus</location>
    </subcellularLocation>
</comment>
<organism evidence="6 7">
    <name type="scientific">Loxostege sticticalis</name>
    <name type="common">Beet webworm moth</name>
    <dbReference type="NCBI Taxonomy" id="481309"/>
    <lineage>
        <taxon>Eukaryota</taxon>
        <taxon>Metazoa</taxon>
        <taxon>Ecdysozoa</taxon>
        <taxon>Arthropoda</taxon>
        <taxon>Hexapoda</taxon>
        <taxon>Insecta</taxon>
        <taxon>Pterygota</taxon>
        <taxon>Neoptera</taxon>
        <taxon>Endopterygota</taxon>
        <taxon>Lepidoptera</taxon>
        <taxon>Glossata</taxon>
        <taxon>Ditrysia</taxon>
        <taxon>Pyraloidea</taxon>
        <taxon>Crambidae</taxon>
        <taxon>Pyraustinae</taxon>
        <taxon>Loxostege</taxon>
    </lineage>
</organism>
<evidence type="ECO:0000256" key="5">
    <source>
        <dbReference type="ARBA" id="ARBA00023242"/>
    </source>
</evidence>
<keyword evidence="2" id="KW-0479">Metal-binding</keyword>
<reference evidence="6 7" key="1">
    <citation type="submission" date="2024-06" db="EMBL/GenBank/DDBJ databases">
        <title>A chromosome-level genome assembly of beet webworm, Loxostege sticticalis.</title>
        <authorList>
            <person name="Zhang Y."/>
        </authorList>
    </citation>
    <scope>NUCLEOTIDE SEQUENCE [LARGE SCALE GENOMIC DNA]</scope>
    <source>
        <strain evidence="6">AQ026</strain>
        <tissue evidence="6">Whole body</tissue>
    </source>
</reference>
<evidence type="ECO:0000256" key="3">
    <source>
        <dbReference type="ARBA" id="ARBA00022771"/>
    </source>
</evidence>
<evidence type="ECO:0000313" key="7">
    <source>
        <dbReference type="Proteomes" id="UP001549920"/>
    </source>
</evidence>
<dbReference type="SUPFAM" id="SSF53098">
    <property type="entry name" value="Ribonuclease H-like"/>
    <property type="match status" value="1"/>
</dbReference>
<evidence type="ECO:0000256" key="1">
    <source>
        <dbReference type="ARBA" id="ARBA00004123"/>
    </source>
</evidence>
<keyword evidence="4" id="KW-0862">Zinc</keyword>
<proteinExistence type="predicted"/>
<dbReference type="PANTHER" id="PTHR46481:SF10">
    <property type="entry name" value="ZINC FINGER BED DOMAIN-CONTAINING PROTEIN 39"/>
    <property type="match status" value="1"/>
</dbReference>
<evidence type="ECO:0008006" key="8">
    <source>
        <dbReference type="Google" id="ProtNLM"/>
    </source>
</evidence>
<comment type="caution">
    <text evidence="6">The sequence shown here is derived from an EMBL/GenBank/DDBJ whole genome shotgun (WGS) entry which is preliminary data.</text>
</comment>
<evidence type="ECO:0000256" key="2">
    <source>
        <dbReference type="ARBA" id="ARBA00022723"/>
    </source>
</evidence>